<dbReference type="Gene3D" id="3.30.70.270">
    <property type="match status" value="1"/>
</dbReference>
<feature type="transmembrane region" description="Helical" evidence="3">
    <location>
        <begin position="121"/>
        <end position="152"/>
    </location>
</feature>
<dbReference type="Pfam" id="PF00990">
    <property type="entry name" value="GGDEF"/>
    <property type="match status" value="1"/>
</dbReference>
<dbReference type="PANTHER" id="PTHR45138:SF9">
    <property type="entry name" value="DIGUANYLATE CYCLASE DGCM-RELATED"/>
    <property type="match status" value="1"/>
</dbReference>
<evidence type="ECO:0000259" key="4">
    <source>
        <dbReference type="PROSITE" id="PS50887"/>
    </source>
</evidence>
<dbReference type="InterPro" id="IPR000160">
    <property type="entry name" value="GGDEF_dom"/>
</dbReference>
<dbReference type="PROSITE" id="PS50887">
    <property type="entry name" value="GGDEF"/>
    <property type="match status" value="1"/>
</dbReference>
<accession>A0AA37S3L2</accession>
<evidence type="ECO:0000256" key="2">
    <source>
        <dbReference type="ARBA" id="ARBA00034247"/>
    </source>
</evidence>
<dbReference type="NCBIfam" id="TIGR00254">
    <property type="entry name" value="GGDEF"/>
    <property type="match status" value="1"/>
</dbReference>
<dbReference type="SUPFAM" id="SSF55073">
    <property type="entry name" value="Nucleotide cyclase"/>
    <property type="match status" value="1"/>
</dbReference>
<reference evidence="5" key="2">
    <citation type="submission" date="2023-01" db="EMBL/GenBank/DDBJ databases">
        <title>Draft genome sequence of Pseudoalteromonas tetraodonis strain NBRC 103034.</title>
        <authorList>
            <person name="Sun Q."/>
            <person name="Mori K."/>
        </authorList>
    </citation>
    <scope>NUCLEOTIDE SEQUENCE</scope>
    <source>
        <strain evidence="5">NBRC 103034</strain>
    </source>
</reference>
<gene>
    <name evidence="5" type="ORF">GCM10007914_17420</name>
</gene>
<dbReference type="PANTHER" id="PTHR45138">
    <property type="entry name" value="REGULATORY COMPONENTS OF SENSORY TRANSDUCTION SYSTEM"/>
    <property type="match status" value="1"/>
</dbReference>
<evidence type="ECO:0000313" key="5">
    <source>
        <dbReference type="EMBL" id="GLQ02861.1"/>
    </source>
</evidence>
<dbReference type="SMART" id="SM00267">
    <property type="entry name" value="GGDEF"/>
    <property type="match status" value="1"/>
</dbReference>
<sequence length="368" mass="42187">MRLIPAIFYFSSATEHDFQNQLNKSSMRLADASLYLVTLFLLSFIFMAWFNQQEPANSTITILRVVMVLLSIVLIIINKTLSSEYLHSRFFIYAVLFCFLFSYFFWVYVQRYGELKEGGPMLVAAAFIAIPMLHLGHKLVLWSIIGIALIFIELFSSTSIVWTLYFYFSMVIVLAIVQYQLDTLLRKQYKAELFETEKANTDQLTGMHNRHSFDRRCKALINKLAPSQYLGLAMIDIDYFKKYNDNYGHLEGDNVLIAVANRLKHCDADIVVRFGGEEFILVKTLLANELDWLSDLPKCFADDPIAHQYSPFNRITVSAGIAIDQYTTYRPSIKSLLATADVGVYKAKNAGRNISITDFVDPKQPEIE</sequence>
<dbReference type="RefSeq" id="WP_013464857.1">
    <property type="nucleotide sequence ID" value="NZ_BJXY01000001.1"/>
</dbReference>
<dbReference type="GO" id="GO:0052621">
    <property type="term" value="F:diguanylate cyclase activity"/>
    <property type="evidence" value="ECO:0007669"/>
    <property type="project" value="UniProtKB-EC"/>
</dbReference>
<evidence type="ECO:0000256" key="3">
    <source>
        <dbReference type="SAM" id="Phobius"/>
    </source>
</evidence>
<feature type="transmembrane region" description="Helical" evidence="3">
    <location>
        <begin position="32"/>
        <end position="50"/>
    </location>
</feature>
<dbReference type="InterPro" id="IPR029787">
    <property type="entry name" value="Nucleotide_cyclase"/>
</dbReference>
<feature type="transmembrane region" description="Helical" evidence="3">
    <location>
        <begin position="164"/>
        <end position="181"/>
    </location>
</feature>
<dbReference type="CDD" id="cd01949">
    <property type="entry name" value="GGDEF"/>
    <property type="match status" value="1"/>
</dbReference>
<feature type="domain" description="GGDEF" evidence="4">
    <location>
        <begin position="228"/>
        <end position="359"/>
    </location>
</feature>
<dbReference type="InterPro" id="IPR043128">
    <property type="entry name" value="Rev_trsase/Diguanyl_cyclase"/>
</dbReference>
<feature type="transmembrane region" description="Helical" evidence="3">
    <location>
        <begin position="62"/>
        <end position="78"/>
    </location>
</feature>
<evidence type="ECO:0000256" key="1">
    <source>
        <dbReference type="ARBA" id="ARBA00012528"/>
    </source>
</evidence>
<evidence type="ECO:0000313" key="6">
    <source>
        <dbReference type="Proteomes" id="UP001161408"/>
    </source>
</evidence>
<protein>
    <recommendedName>
        <fullName evidence="1">diguanylate cyclase</fullName>
        <ecNumber evidence="1">2.7.7.65</ecNumber>
    </recommendedName>
</protein>
<dbReference type="EC" id="2.7.7.65" evidence="1"/>
<keyword evidence="6" id="KW-1185">Reference proteome</keyword>
<comment type="caution">
    <text evidence="5">The sequence shown here is derived from an EMBL/GenBank/DDBJ whole genome shotgun (WGS) entry which is preliminary data.</text>
</comment>
<keyword evidence="3" id="KW-1133">Transmembrane helix</keyword>
<proteinExistence type="predicted"/>
<dbReference type="EMBL" id="BSNE01000012">
    <property type="protein sequence ID" value="GLQ02861.1"/>
    <property type="molecule type" value="Genomic_DNA"/>
</dbReference>
<name>A0AA37S3L2_9GAMM</name>
<dbReference type="InterPro" id="IPR050469">
    <property type="entry name" value="Diguanylate_Cyclase"/>
</dbReference>
<reference evidence="5" key="1">
    <citation type="journal article" date="2014" name="Int. J. Syst. Evol. Microbiol.">
        <title>Complete genome sequence of Corynebacterium casei LMG S-19264T (=DSM 44701T), isolated from a smear-ripened cheese.</title>
        <authorList>
            <consortium name="US DOE Joint Genome Institute (JGI-PGF)"/>
            <person name="Walter F."/>
            <person name="Albersmeier A."/>
            <person name="Kalinowski J."/>
            <person name="Ruckert C."/>
        </authorList>
    </citation>
    <scope>NUCLEOTIDE SEQUENCE</scope>
    <source>
        <strain evidence="5">NBRC 103034</strain>
    </source>
</reference>
<organism evidence="5 6">
    <name type="scientific">Pseudoalteromonas tetraodonis GFC</name>
    <dbReference type="NCBI Taxonomy" id="1315271"/>
    <lineage>
        <taxon>Bacteria</taxon>
        <taxon>Pseudomonadati</taxon>
        <taxon>Pseudomonadota</taxon>
        <taxon>Gammaproteobacteria</taxon>
        <taxon>Alteromonadales</taxon>
        <taxon>Pseudoalteromonadaceae</taxon>
        <taxon>Pseudoalteromonas</taxon>
    </lineage>
</organism>
<feature type="transmembrane region" description="Helical" evidence="3">
    <location>
        <begin position="90"/>
        <end position="109"/>
    </location>
</feature>
<keyword evidence="3" id="KW-0812">Transmembrane</keyword>
<comment type="catalytic activity">
    <reaction evidence="2">
        <text>2 GTP = 3',3'-c-di-GMP + 2 diphosphate</text>
        <dbReference type="Rhea" id="RHEA:24898"/>
        <dbReference type="ChEBI" id="CHEBI:33019"/>
        <dbReference type="ChEBI" id="CHEBI:37565"/>
        <dbReference type="ChEBI" id="CHEBI:58805"/>
        <dbReference type="EC" id="2.7.7.65"/>
    </reaction>
</comment>
<dbReference type="AlphaFoldDB" id="A0AA37S3L2"/>
<keyword evidence="3" id="KW-0472">Membrane</keyword>
<dbReference type="Proteomes" id="UP001161408">
    <property type="component" value="Unassembled WGS sequence"/>
</dbReference>